<dbReference type="InterPro" id="IPR003148">
    <property type="entry name" value="RCK_N"/>
</dbReference>
<dbReference type="InterPro" id="IPR036291">
    <property type="entry name" value="NAD(P)-bd_dom_sf"/>
</dbReference>
<dbReference type="SUPFAM" id="SSF116726">
    <property type="entry name" value="TrkA C-terminal domain-like"/>
    <property type="match status" value="1"/>
</dbReference>
<feature type="domain" description="RCK N-terminal" evidence="7">
    <location>
        <begin position="2"/>
        <end position="120"/>
    </location>
</feature>
<evidence type="ECO:0000256" key="4">
    <source>
        <dbReference type="ARBA" id="ARBA00022958"/>
    </source>
</evidence>
<keyword evidence="2" id="KW-0813">Transport</keyword>
<evidence type="ECO:0000256" key="6">
    <source>
        <dbReference type="ARBA" id="ARBA00023065"/>
    </source>
</evidence>
<dbReference type="InterPro" id="IPR036721">
    <property type="entry name" value="RCK_C_sf"/>
</dbReference>
<keyword evidence="10" id="KW-1185">Reference proteome</keyword>
<keyword evidence="4" id="KW-0630">Potassium</keyword>
<name>A0A9E7U3U2_9EURY</name>
<evidence type="ECO:0000256" key="5">
    <source>
        <dbReference type="ARBA" id="ARBA00023027"/>
    </source>
</evidence>
<dbReference type="PRINTS" id="PR00335">
    <property type="entry name" value="KUPTAKETRKA"/>
</dbReference>
<dbReference type="PROSITE" id="PS51201">
    <property type="entry name" value="RCK_N"/>
    <property type="match status" value="1"/>
</dbReference>
<evidence type="ECO:0000313" key="9">
    <source>
        <dbReference type="EMBL" id="UWM53595.1"/>
    </source>
</evidence>
<evidence type="ECO:0000256" key="2">
    <source>
        <dbReference type="ARBA" id="ARBA00022448"/>
    </source>
</evidence>
<evidence type="ECO:0000256" key="3">
    <source>
        <dbReference type="ARBA" id="ARBA00022538"/>
    </source>
</evidence>
<sequence length="216" mass="22676">MDLRVIVVGGGRVGYHAAESLEEQGHRVVVVERDGDRCEEIADAYVASVVEGDGTRPDILRQADPERADVILALTPNAGANLGACVLASRLNPDLRTVMRVATPAGAEGYEEVVDATVFPERAGARAAVNAATGDAMWAVESLPGELEIIEMRVIEDSPLAGRSLSAVSLPHGSLVVSAADGDRIASAETTLEPGRAYLVAAEPNVTDEVRQLFHG</sequence>
<dbReference type="PANTHER" id="PTHR43833:SF5">
    <property type="entry name" value="TRK SYSTEM POTASSIUM UPTAKE PROTEIN TRKA"/>
    <property type="match status" value="1"/>
</dbReference>
<dbReference type="SUPFAM" id="SSF51735">
    <property type="entry name" value="NAD(P)-binding Rossmann-fold domains"/>
    <property type="match status" value="1"/>
</dbReference>
<dbReference type="Gene3D" id="3.30.70.1450">
    <property type="entry name" value="Regulator of K+ conductance, C-terminal domain"/>
    <property type="match status" value="1"/>
</dbReference>
<evidence type="ECO:0000259" key="8">
    <source>
        <dbReference type="PROSITE" id="PS51202"/>
    </source>
</evidence>
<gene>
    <name evidence="9" type="ORF">N0B31_15800</name>
</gene>
<accession>A0A9E7U3U2</accession>
<dbReference type="PANTHER" id="PTHR43833">
    <property type="entry name" value="POTASSIUM CHANNEL PROTEIN 2-RELATED-RELATED"/>
    <property type="match status" value="1"/>
</dbReference>
<keyword evidence="5" id="KW-0520">NAD</keyword>
<proteinExistence type="predicted"/>
<dbReference type="RefSeq" id="WP_260592589.1">
    <property type="nucleotide sequence ID" value="NZ_CP104003.1"/>
</dbReference>
<reference evidence="9" key="1">
    <citation type="submission" date="2022-09" db="EMBL/GenBank/DDBJ databases">
        <title>Diverse halophilic archaea isolated from saline environments.</title>
        <authorList>
            <person name="Cui H.-L."/>
        </authorList>
    </citation>
    <scope>NUCLEOTIDE SEQUENCE</scope>
    <source>
        <strain evidence="9">ZS-35-S2</strain>
    </source>
</reference>
<organism evidence="9 10">
    <name type="scientific">Salinirubellus salinus</name>
    <dbReference type="NCBI Taxonomy" id="1364945"/>
    <lineage>
        <taxon>Archaea</taxon>
        <taxon>Methanobacteriati</taxon>
        <taxon>Methanobacteriota</taxon>
        <taxon>Stenosarchaea group</taxon>
        <taxon>Halobacteria</taxon>
        <taxon>Halobacteriales</taxon>
        <taxon>Natronomonadaceae</taxon>
        <taxon>Salinirubellus</taxon>
    </lineage>
</organism>
<dbReference type="KEGG" id="ssai:N0B31_15800"/>
<evidence type="ECO:0000259" key="7">
    <source>
        <dbReference type="PROSITE" id="PS51201"/>
    </source>
</evidence>
<dbReference type="Pfam" id="PF02080">
    <property type="entry name" value="TrkA_C"/>
    <property type="match status" value="1"/>
</dbReference>
<dbReference type="InterPro" id="IPR006036">
    <property type="entry name" value="K_uptake_TrkA"/>
</dbReference>
<dbReference type="PROSITE" id="PS51202">
    <property type="entry name" value="RCK_C"/>
    <property type="match status" value="1"/>
</dbReference>
<keyword evidence="3" id="KW-0633">Potassium transport</keyword>
<evidence type="ECO:0000256" key="1">
    <source>
        <dbReference type="ARBA" id="ARBA00003660"/>
    </source>
</evidence>
<evidence type="ECO:0000313" key="10">
    <source>
        <dbReference type="Proteomes" id="UP001057580"/>
    </source>
</evidence>
<keyword evidence="6" id="KW-0406">Ion transport</keyword>
<dbReference type="GeneID" id="74943916"/>
<dbReference type="InterPro" id="IPR050721">
    <property type="entry name" value="Trk_Ktr_HKT_K-transport"/>
</dbReference>
<dbReference type="Gene3D" id="3.40.50.720">
    <property type="entry name" value="NAD(P)-binding Rossmann-like Domain"/>
    <property type="match status" value="1"/>
</dbReference>
<dbReference type="Proteomes" id="UP001057580">
    <property type="component" value="Chromosome"/>
</dbReference>
<feature type="domain" description="RCK C-terminal" evidence="8">
    <location>
        <begin position="135"/>
        <end position="216"/>
    </location>
</feature>
<dbReference type="Pfam" id="PF02254">
    <property type="entry name" value="TrkA_N"/>
    <property type="match status" value="1"/>
</dbReference>
<dbReference type="EMBL" id="CP104003">
    <property type="protein sequence ID" value="UWM53595.1"/>
    <property type="molecule type" value="Genomic_DNA"/>
</dbReference>
<comment type="function">
    <text evidence="1">Part of a potassium transport system.</text>
</comment>
<dbReference type="AlphaFoldDB" id="A0A9E7U3U2"/>
<dbReference type="GO" id="GO:0015079">
    <property type="term" value="F:potassium ion transmembrane transporter activity"/>
    <property type="evidence" value="ECO:0007669"/>
    <property type="project" value="InterPro"/>
</dbReference>
<dbReference type="GO" id="GO:0005886">
    <property type="term" value="C:plasma membrane"/>
    <property type="evidence" value="ECO:0007669"/>
    <property type="project" value="InterPro"/>
</dbReference>
<protein>
    <submittedName>
        <fullName evidence="9">TrkA family potassium uptake protein</fullName>
    </submittedName>
</protein>
<dbReference type="InterPro" id="IPR006037">
    <property type="entry name" value="RCK_C"/>
</dbReference>